<evidence type="ECO:0000313" key="12">
    <source>
        <dbReference type="Proteomes" id="UP000694853"/>
    </source>
</evidence>
<feature type="domain" description="PB1" evidence="11">
    <location>
        <begin position="143"/>
        <end position="226"/>
    </location>
</feature>
<keyword evidence="8 10" id="KW-0927">Auxin signaling pathway</keyword>
<keyword evidence="5 10" id="KW-0805">Transcription regulation</keyword>
<keyword evidence="6 10" id="KW-0804">Transcription</keyword>
<evidence type="ECO:0000313" key="13">
    <source>
        <dbReference type="RefSeq" id="XP_027356312.1"/>
    </source>
</evidence>
<reference evidence="12" key="1">
    <citation type="journal article" date="2019" name="Toxins">
        <title>Detection of Abrin-Like and Prepropulchellin-Like Toxin Genes and Transcripts Using Whole Genome Sequencing and Full-Length Transcript Sequencing of Abrus precatorius.</title>
        <authorList>
            <person name="Hovde B.T."/>
            <person name="Daligault H.E."/>
            <person name="Hanschen E.R."/>
            <person name="Kunde Y.A."/>
            <person name="Johnson M.B."/>
            <person name="Starkenburg S.R."/>
            <person name="Johnson S.L."/>
        </authorList>
    </citation>
    <scope>NUCLEOTIDE SEQUENCE [LARGE SCALE GENOMIC DNA]</scope>
</reference>
<dbReference type="PROSITE" id="PS51745">
    <property type="entry name" value="PB1"/>
    <property type="match status" value="1"/>
</dbReference>
<comment type="subunit">
    <text evidence="3 10">Homodimers and heterodimers.</text>
</comment>
<evidence type="ECO:0000256" key="5">
    <source>
        <dbReference type="ARBA" id="ARBA00023015"/>
    </source>
</evidence>
<dbReference type="SUPFAM" id="SSF54277">
    <property type="entry name" value="CAD &amp; PB1 domains"/>
    <property type="match status" value="1"/>
</dbReference>
<dbReference type="GO" id="GO:0005634">
    <property type="term" value="C:nucleus"/>
    <property type="evidence" value="ECO:0007669"/>
    <property type="project" value="UniProtKB-SubCell"/>
</dbReference>
<organism evidence="12 13">
    <name type="scientific">Abrus precatorius</name>
    <name type="common">Indian licorice</name>
    <name type="synonym">Glycine abrus</name>
    <dbReference type="NCBI Taxonomy" id="3816"/>
    <lineage>
        <taxon>Eukaryota</taxon>
        <taxon>Viridiplantae</taxon>
        <taxon>Streptophyta</taxon>
        <taxon>Embryophyta</taxon>
        <taxon>Tracheophyta</taxon>
        <taxon>Spermatophyta</taxon>
        <taxon>Magnoliopsida</taxon>
        <taxon>eudicotyledons</taxon>
        <taxon>Gunneridae</taxon>
        <taxon>Pentapetalae</taxon>
        <taxon>rosids</taxon>
        <taxon>fabids</taxon>
        <taxon>Fabales</taxon>
        <taxon>Fabaceae</taxon>
        <taxon>Papilionoideae</taxon>
        <taxon>50 kb inversion clade</taxon>
        <taxon>NPAAA clade</taxon>
        <taxon>indigoferoid/millettioid clade</taxon>
        <taxon>Abreae</taxon>
        <taxon>Abrus</taxon>
    </lineage>
</organism>
<dbReference type="InterPro" id="IPR003311">
    <property type="entry name" value="AUX_IAA"/>
</dbReference>
<evidence type="ECO:0000256" key="8">
    <source>
        <dbReference type="ARBA" id="ARBA00023294"/>
    </source>
</evidence>
<dbReference type="RefSeq" id="XP_027356312.1">
    <property type="nucleotide sequence ID" value="XM_027500511.1"/>
</dbReference>
<dbReference type="PANTHER" id="PTHR31734:SF44">
    <property type="entry name" value="AUXIN-RESPONSIVE PROTEIN"/>
    <property type="match status" value="1"/>
</dbReference>
<evidence type="ECO:0000256" key="2">
    <source>
        <dbReference type="ARBA" id="ARBA00006728"/>
    </source>
</evidence>
<dbReference type="PANTHER" id="PTHR31734">
    <property type="entry name" value="AUXIN-RESPONSIVE PROTEIN IAA17"/>
    <property type="match status" value="1"/>
</dbReference>
<reference evidence="13" key="2">
    <citation type="submission" date="2025-08" db="UniProtKB">
        <authorList>
            <consortium name="RefSeq"/>
        </authorList>
    </citation>
    <scope>IDENTIFICATION</scope>
    <source>
        <tissue evidence="13">Young leaves</tissue>
    </source>
</reference>
<evidence type="ECO:0000256" key="7">
    <source>
        <dbReference type="ARBA" id="ARBA00023242"/>
    </source>
</evidence>
<accession>A0A8B8LJZ6</accession>
<dbReference type="GO" id="GO:0009734">
    <property type="term" value="P:auxin-activated signaling pathway"/>
    <property type="evidence" value="ECO:0007669"/>
    <property type="project" value="UniProtKB-UniRule"/>
</dbReference>
<dbReference type="InterPro" id="IPR053793">
    <property type="entry name" value="PB1-like"/>
</dbReference>
<comment type="function">
    <text evidence="9">Aux/IAA proteins are short-lived transcriptional factors that function as repressors of early auxin response genes at low auxin concentrations. Repression is thought to result from the interaction with auxin response factors (ARFs), proteins that bind to the auxin-responsive promoter element (AuxRE). Formation of heterodimers with ARF proteins may alter their ability to modulate early auxin response genes expression.</text>
</comment>
<evidence type="ECO:0000256" key="6">
    <source>
        <dbReference type="ARBA" id="ARBA00023163"/>
    </source>
</evidence>
<dbReference type="AlphaFoldDB" id="A0A8B8LJZ6"/>
<evidence type="ECO:0000256" key="4">
    <source>
        <dbReference type="ARBA" id="ARBA00022491"/>
    </source>
</evidence>
<dbReference type="Pfam" id="PF02309">
    <property type="entry name" value="AUX_IAA"/>
    <property type="match status" value="1"/>
</dbReference>
<evidence type="ECO:0000259" key="11">
    <source>
        <dbReference type="PROSITE" id="PS51745"/>
    </source>
</evidence>
<proteinExistence type="inferred from homology"/>
<evidence type="ECO:0000256" key="1">
    <source>
        <dbReference type="ARBA" id="ARBA00004123"/>
    </source>
</evidence>
<dbReference type="Proteomes" id="UP000694853">
    <property type="component" value="Unplaced"/>
</dbReference>
<comment type="similarity">
    <text evidence="2 10">Belongs to the Aux/IAA family.</text>
</comment>
<gene>
    <name evidence="13" type="primary">LOC113865770</name>
</gene>
<comment type="subcellular location">
    <subcellularLocation>
        <location evidence="1 10">Nucleus</location>
    </subcellularLocation>
</comment>
<dbReference type="OrthoDB" id="778717at2759"/>
<dbReference type="KEGG" id="aprc:113865770"/>
<dbReference type="GO" id="GO:0006355">
    <property type="term" value="P:regulation of DNA-templated transcription"/>
    <property type="evidence" value="ECO:0007669"/>
    <property type="project" value="InterPro"/>
</dbReference>
<dbReference type="Gene3D" id="3.10.20.90">
    <property type="entry name" value="Phosphatidylinositol 3-kinase Catalytic Subunit, Chain A, domain 1"/>
    <property type="match status" value="1"/>
</dbReference>
<sequence length="230" mass="26505">MELQLGLALPTHNNPIEGFDLNNPGLIKSKQIVSLDLWRPSCGPEGKNHVKNKRSFDESFGHFLKPLPLLVWSGQPNEEDDRSEKMQRNIHTTNKNNEENHLVGWPPIKSWRRKELHHEQPARGQIRNDRMQANENRSVGSNSLYVKVNMEGVAIGRKINLRLYDSYQTLTSTLISMFAKYQKFEEAGESYKVTFQNEQGDWLLVGHVPWQSFIGTVRRLVMVRNGNEAT</sequence>
<dbReference type="InterPro" id="IPR033389">
    <property type="entry name" value="AUX/IAA_dom"/>
</dbReference>
<keyword evidence="4 10" id="KW-0678">Repressor</keyword>
<keyword evidence="12" id="KW-1185">Reference proteome</keyword>
<dbReference type="GeneID" id="113865770"/>
<name>A0A8B8LJZ6_ABRPR</name>
<evidence type="ECO:0000256" key="10">
    <source>
        <dbReference type="RuleBase" id="RU004549"/>
    </source>
</evidence>
<evidence type="ECO:0000256" key="3">
    <source>
        <dbReference type="ARBA" id="ARBA00011726"/>
    </source>
</evidence>
<protein>
    <recommendedName>
        <fullName evidence="10">Auxin-induced protein</fullName>
    </recommendedName>
</protein>
<keyword evidence="7 10" id="KW-0539">Nucleus</keyword>
<evidence type="ECO:0000256" key="9">
    <source>
        <dbReference type="ARBA" id="ARBA00025283"/>
    </source>
</evidence>